<reference evidence="7 8" key="1">
    <citation type="submission" date="2021-01" db="EMBL/GenBank/DDBJ databases">
        <title>Genomic Encyclopedia of Type Strains, Phase IV (KMG-IV): sequencing the most valuable type-strain genomes for metagenomic binning, comparative biology and taxonomic classification.</title>
        <authorList>
            <person name="Goeker M."/>
        </authorList>
    </citation>
    <scope>NUCLEOTIDE SEQUENCE [LARGE SCALE GENOMIC DNA]</scope>
    <source>
        <strain evidence="7 8">DSM 27513</strain>
    </source>
</reference>
<dbReference type="Pfam" id="PF04650">
    <property type="entry name" value="YSIRK_signal"/>
    <property type="match status" value="1"/>
</dbReference>
<dbReference type="Proteomes" id="UP000809081">
    <property type="component" value="Unassembled WGS sequence"/>
</dbReference>
<dbReference type="RefSeq" id="WP_205017089.1">
    <property type="nucleotide sequence ID" value="NZ_JAFBEI010000018.1"/>
</dbReference>
<feature type="region of interest" description="Disordered" evidence="5">
    <location>
        <begin position="654"/>
        <end position="721"/>
    </location>
</feature>
<feature type="domain" description="YSIRK Gram-positive signal peptide" evidence="6">
    <location>
        <begin position="10"/>
        <end position="34"/>
    </location>
</feature>
<evidence type="ECO:0000256" key="3">
    <source>
        <dbReference type="ARBA" id="ARBA00022837"/>
    </source>
</evidence>
<dbReference type="EC" id="2.4.1.10" evidence="7"/>
<accession>A0ABS2PL93</accession>
<dbReference type="Pfam" id="PF02435">
    <property type="entry name" value="Glyco_hydro_68"/>
    <property type="match status" value="1"/>
</dbReference>
<organism evidence="7 8">
    <name type="scientific">Streptococcus saliviloxodontae</name>
    <dbReference type="NCBI Taxonomy" id="1349416"/>
    <lineage>
        <taxon>Bacteria</taxon>
        <taxon>Bacillati</taxon>
        <taxon>Bacillota</taxon>
        <taxon>Bacilli</taxon>
        <taxon>Lactobacillales</taxon>
        <taxon>Streptococcaceae</taxon>
        <taxon>Streptococcus</taxon>
    </lineage>
</organism>
<gene>
    <name evidence="7" type="ORF">JOC31_001018</name>
</gene>
<protein>
    <submittedName>
        <fullName evidence="7">Levansucrase</fullName>
        <ecNumber evidence="7">2.4.1.10</ecNumber>
    </submittedName>
</protein>
<keyword evidence="3" id="KW-0106">Calcium</keyword>
<keyword evidence="7" id="KW-0328">Glycosyltransferase</keyword>
<evidence type="ECO:0000256" key="1">
    <source>
        <dbReference type="ARBA" id="ARBA00006775"/>
    </source>
</evidence>
<dbReference type="InterPro" id="IPR005877">
    <property type="entry name" value="YSIRK_signal_dom"/>
</dbReference>
<dbReference type="InterPro" id="IPR003469">
    <property type="entry name" value="Glyco_hydro_68"/>
</dbReference>
<evidence type="ECO:0000256" key="5">
    <source>
        <dbReference type="SAM" id="MobiDB-lite"/>
    </source>
</evidence>
<keyword evidence="2" id="KW-0732">Signal</keyword>
<keyword evidence="8" id="KW-1185">Reference proteome</keyword>
<dbReference type="GO" id="GO:0050053">
    <property type="term" value="F:levansucrase activity"/>
    <property type="evidence" value="ECO:0007669"/>
    <property type="project" value="UniProtKB-EC"/>
</dbReference>
<feature type="compositionally biased region" description="Low complexity" evidence="5">
    <location>
        <begin position="74"/>
        <end position="111"/>
    </location>
</feature>
<dbReference type="InterPro" id="IPR023296">
    <property type="entry name" value="Glyco_hydro_beta-prop_sf"/>
</dbReference>
<dbReference type="CDD" id="cd08997">
    <property type="entry name" value="GH68"/>
    <property type="match status" value="1"/>
</dbReference>
<sequence>MIKGEKTSQKLRYSIRKVSTIGATSAIIGTVAFLGATTTQADEVGVASESTTSATLVTEAEPAVTTEAPQVVETTAVSETPEVVSETTTTASEVPETVSETTAVSEATTAVDTPVTSETTNDSEATSPEVTSASQPSTTVEDKDYSSYSATTIVKETGLTELADALVREAGIDPTTLSAERKEELNKLYVKSTETGTQMTYGDFQSIADTLLEQNEQYAIPYFKASEIKNMAAATTRDAQTGEVADLDVWDSWPVQDIKTGEVVNWNGYQLVVAMMGVPNTNDNHLYLLYNTYADNDLQHWQNAGSIFGYGLDAVTQQWSGSAVVNQDGTIQLYYTNVDTSDNNSNNQMLATATLNLAVENNKVVIKSVDNKNILTPTGGDGYYYQSYAQWRSTFTGADNIAMRDPHVIEDEDGSRYLVFEASTGTQNYQDASQIYNVKNYGRDAKFILSSFFDILDNEDMYIRASVSNAAIGILRLGGTEKAPTIQEFFTPLLSSPMVSDEIERPNVVKLGNKYYLFAASRLNHGSNDYAWQEANKVVGDNVVMLGYVSDSLTGTYEPLNGSGAVLTASVPSDWRTATYSYYAVPVKGSDDLLLITAYMTNRNEVAGKGNNSTWAPSFLIQIMPDGTTKVLAKMTNQGDWIWDESSETQATIGNKETSHLPGEDDGIIEGNPGGYDLKPHTPKAPDKPTEPDTPVVPEQPSTPVTPDTPNTPSVPETPTYSHIEKLHGVPTQTASILPQTGEKDSKINFLGMAMLTSLVVFFTPYKRKRKH</sequence>
<dbReference type="EMBL" id="JAFBEI010000018">
    <property type="protein sequence ID" value="MBM7636199.1"/>
    <property type="molecule type" value="Genomic_DNA"/>
</dbReference>
<feature type="compositionally biased region" description="Polar residues" evidence="5">
    <location>
        <begin position="700"/>
        <end position="721"/>
    </location>
</feature>
<dbReference type="SUPFAM" id="SSF75005">
    <property type="entry name" value="Arabinanase/levansucrase/invertase"/>
    <property type="match status" value="1"/>
</dbReference>
<feature type="compositionally biased region" description="Polar residues" evidence="5">
    <location>
        <begin position="114"/>
        <end position="139"/>
    </location>
</feature>
<dbReference type="NCBIfam" id="TIGR01167">
    <property type="entry name" value="LPXTG_anchor"/>
    <property type="match status" value="1"/>
</dbReference>
<feature type="region of interest" description="Disordered" evidence="5">
    <location>
        <begin position="74"/>
        <end position="145"/>
    </location>
</feature>
<evidence type="ECO:0000256" key="2">
    <source>
        <dbReference type="ARBA" id="ARBA00022729"/>
    </source>
</evidence>
<proteinExistence type="inferred from homology"/>
<feature type="compositionally biased region" description="Basic and acidic residues" evidence="5">
    <location>
        <begin position="678"/>
        <end position="691"/>
    </location>
</feature>
<evidence type="ECO:0000313" key="8">
    <source>
        <dbReference type="Proteomes" id="UP000809081"/>
    </source>
</evidence>
<dbReference type="Gene3D" id="2.115.10.20">
    <property type="entry name" value="Glycosyl hydrolase domain, family 43"/>
    <property type="match status" value="1"/>
</dbReference>
<comment type="caution">
    <text evidence="7">The sequence shown here is derived from an EMBL/GenBank/DDBJ whole genome shotgun (WGS) entry which is preliminary data.</text>
</comment>
<name>A0ABS2PL93_9STRE</name>
<dbReference type="NCBIfam" id="TIGR01168">
    <property type="entry name" value="YSIRK_signal"/>
    <property type="match status" value="1"/>
</dbReference>
<comment type="similarity">
    <text evidence="1 4">Belongs to the glycosyl hydrolase 68 family.</text>
</comment>
<evidence type="ECO:0000256" key="4">
    <source>
        <dbReference type="RuleBase" id="RU361220"/>
    </source>
</evidence>
<evidence type="ECO:0000313" key="7">
    <source>
        <dbReference type="EMBL" id="MBM7636199.1"/>
    </source>
</evidence>
<evidence type="ECO:0000259" key="6">
    <source>
        <dbReference type="Pfam" id="PF04650"/>
    </source>
</evidence>
<keyword evidence="7" id="KW-0808">Transferase</keyword>